<comment type="caution">
    <text evidence="2">The sequence shown here is derived from an EMBL/GenBank/DDBJ whole genome shotgun (WGS) entry which is preliminary data.</text>
</comment>
<proteinExistence type="predicted"/>
<feature type="transmembrane region" description="Helical" evidence="1">
    <location>
        <begin position="159"/>
        <end position="183"/>
    </location>
</feature>
<accession>A0A7C9TQC2</accession>
<sequence length="315" mass="34644">MTTRPWLRPAITAVFYVLLVGFLGYYLIFQVPWGQLSRLAFTPVWLLGALVLALAFRYWQTFIWITVLRGLGARGVRMDAELTYVYAKSWMGRYIPGTAPWILGKIYFASQHGVSKTKLGVGSLLEAAIQIAVLLSTSSIMLFLDPRLNVPRYEWLRPAMIAVVVLCAVALIPRVFNWCMALAFRILRRPALARENYANARTILTATAQYVVGAFLSGGSLFFILKSLYPSLAFSDAFFVIASGNLAGAASMLVVIAPSGVGVREGIQFALLAVVMPVAIAAIAVIVTRLWGIAMDLLFFGAGRIALTISRRRAR</sequence>
<name>A0A7C9TQC2_9MICO</name>
<dbReference type="Proteomes" id="UP000479756">
    <property type="component" value="Unassembled WGS sequence"/>
</dbReference>
<feature type="transmembrane region" description="Helical" evidence="1">
    <location>
        <begin position="40"/>
        <end position="59"/>
    </location>
</feature>
<keyword evidence="1" id="KW-1133">Transmembrane helix</keyword>
<dbReference type="EMBL" id="JAAGWZ010000002">
    <property type="protein sequence ID" value="NEM91337.1"/>
    <property type="molecule type" value="Genomic_DNA"/>
</dbReference>
<evidence type="ECO:0008006" key="4">
    <source>
        <dbReference type="Google" id="ProtNLM"/>
    </source>
</evidence>
<feature type="transmembrane region" description="Helical" evidence="1">
    <location>
        <begin position="203"/>
        <end position="225"/>
    </location>
</feature>
<feature type="transmembrane region" description="Helical" evidence="1">
    <location>
        <begin position="124"/>
        <end position="144"/>
    </location>
</feature>
<evidence type="ECO:0000313" key="2">
    <source>
        <dbReference type="EMBL" id="NEM91337.1"/>
    </source>
</evidence>
<keyword evidence="1" id="KW-0472">Membrane</keyword>
<evidence type="ECO:0000313" key="3">
    <source>
        <dbReference type="Proteomes" id="UP000479756"/>
    </source>
</evidence>
<keyword evidence="3" id="KW-1185">Reference proteome</keyword>
<feature type="transmembrane region" description="Helical" evidence="1">
    <location>
        <begin position="237"/>
        <end position="257"/>
    </location>
</feature>
<feature type="transmembrane region" description="Helical" evidence="1">
    <location>
        <begin position="7"/>
        <end position="28"/>
    </location>
</feature>
<feature type="transmembrane region" description="Helical" evidence="1">
    <location>
        <begin position="269"/>
        <end position="287"/>
    </location>
</feature>
<protein>
    <recommendedName>
        <fullName evidence="4">Flippase-like domain-containing protein</fullName>
    </recommendedName>
</protein>
<gene>
    <name evidence="2" type="ORF">G3T37_08190</name>
</gene>
<reference evidence="2 3" key="1">
    <citation type="journal article" date="2014" name="Int. J. Syst. Evol. Microbiol.">
        <title>Description of Galbitalea soli gen. nov., sp. nov., and Frondihabitans sucicola sp. nov.</title>
        <authorList>
            <person name="Kim S.J."/>
            <person name="Lim J.M."/>
            <person name="Ahn J.H."/>
            <person name="Weon H.Y."/>
            <person name="Hamada M."/>
            <person name="Suzuki K."/>
            <person name="Ahn T.Y."/>
            <person name="Kwon S.W."/>
        </authorList>
    </citation>
    <scope>NUCLEOTIDE SEQUENCE [LARGE SCALE GENOMIC DNA]</scope>
    <source>
        <strain evidence="2 3">NBRC 108727</strain>
    </source>
</reference>
<evidence type="ECO:0000256" key="1">
    <source>
        <dbReference type="SAM" id="Phobius"/>
    </source>
</evidence>
<dbReference type="RefSeq" id="WP_163473005.1">
    <property type="nucleotide sequence ID" value="NZ_JAAGWZ010000002.1"/>
</dbReference>
<organism evidence="2 3">
    <name type="scientific">Galbitalea soli</name>
    <dbReference type="NCBI Taxonomy" id="1268042"/>
    <lineage>
        <taxon>Bacteria</taxon>
        <taxon>Bacillati</taxon>
        <taxon>Actinomycetota</taxon>
        <taxon>Actinomycetes</taxon>
        <taxon>Micrococcales</taxon>
        <taxon>Microbacteriaceae</taxon>
        <taxon>Galbitalea</taxon>
    </lineage>
</organism>
<keyword evidence="1" id="KW-0812">Transmembrane</keyword>
<dbReference type="AlphaFoldDB" id="A0A7C9TQC2"/>